<evidence type="ECO:0000313" key="2">
    <source>
        <dbReference type="EMBL" id="EWY41368.1"/>
    </source>
</evidence>
<comment type="caution">
    <text evidence="2">The sequence shown here is derived from an EMBL/GenBank/DDBJ whole genome shotgun (WGS) entry which is preliminary data.</text>
</comment>
<feature type="compositionally biased region" description="Basic and acidic residues" evidence="1">
    <location>
        <begin position="167"/>
        <end position="181"/>
    </location>
</feature>
<dbReference type="Pfam" id="PF11749">
    <property type="entry name" value="DUF3305"/>
    <property type="match status" value="1"/>
</dbReference>
<reference evidence="2 3" key="1">
    <citation type="submission" date="2013-08" db="EMBL/GenBank/DDBJ databases">
        <title>The genome sequence of Skermanella stibiiresistens.</title>
        <authorList>
            <person name="Zhu W."/>
            <person name="Wang G."/>
        </authorList>
    </citation>
    <scope>NUCLEOTIDE SEQUENCE [LARGE SCALE GENOMIC DNA]</scope>
    <source>
        <strain evidence="2 3">SB22</strain>
    </source>
</reference>
<feature type="region of interest" description="Disordered" evidence="1">
    <location>
        <begin position="143"/>
        <end position="181"/>
    </location>
</feature>
<evidence type="ECO:0000256" key="1">
    <source>
        <dbReference type="SAM" id="MobiDB-lite"/>
    </source>
</evidence>
<name>W9HBV0_9PROT</name>
<gene>
    <name evidence="2" type="ORF">N825_27980</name>
</gene>
<protein>
    <submittedName>
        <fullName evidence="2">Molybdopterin-guanine dinucleotide biosynthesis protein MobA</fullName>
    </submittedName>
</protein>
<accession>W9HBV0</accession>
<dbReference type="Proteomes" id="UP000019486">
    <property type="component" value="Unassembled WGS sequence"/>
</dbReference>
<sequence>MVVGVVVEHRRIDHPWQSHRWQPVAVLPGEPAAPAWTVLGQGGEQGGDWVRYLAGTAELTLYPGETETYAYNLESPEPAIYVILRKSDDIRGIRLLGATVDPGEAHAHADTGDDLVEALPLPGAVRDWLAAFVEAHHVPRTKWKRKRDRADPEAMAIRVPGQGPGHYEGDGEHHGEDGDDE</sequence>
<keyword evidence="3" id="KW-1185">Reference proteome</keyword>
<dbReference type="STRING" id="1385369.N825_27980"/>
<proteinExistence type="predicted"/>
<dbReference type="InterPro" id="IPR021736">
    <property type="entry name" value="DUF3305"/>
</dbReference>
<dbReference type="AlphaFoldDB" id="W9HBV0"/>
<dbReference type="OrthoDB" id="7271084at2"/>
<organism evidence="2 3">
    <name type="scientific">Skermanella stibiiresistens SB22</name>
    <dbReference type="NCBI Taxonomy" id="1385369"/>
    <lineage>
        <taxon>Bacteria</taxon>
        <taxon>Pseudomonadati</taxon>
        <taxon>Pseudomonadota</taxon>
        <taxon>Alphaproteobacteria</taxon>
        <taxon>Rhodospirillales</taxon>
        <taxon>Azospirillaceae</taxon>
        <taxon>Skermanella</taxon>
    </lineage>
</organism>
<evidence type="ECO:0000313" key="3">
    <source>
        <dbReference type="Proteomes" id="UP000019486"/>
    </source>
</evidence>
<dbReference type="EMBL" id="AVFL01000004">
    <property type="protein sequence ID" value="EWY41368.1"/>
    <property type="molecule type" value="Genomic_DNA"/>
</dbReference>